<dbReference type="GO" id="GO:0003676">
    <property type="term" value="F:nucleic acid binding"/>
    <property type="evidence" value="ECO:0007669"/>
    <property type="project" value="InterPro"/>
</dbReference>
<organism evidence="6 7">
    <name type="scientific">Moraxella bovoculi 237</name>
    <dbReference type="NCBI Taxonomy" id="743974"/>
    <lineage>
        <taxon>Bacteria</taxon>
        <taxon>Pseudomonadati</taxon>
        <taxon>Pseudomonadota</taxon>
        <taxon>Gammaproteobacteria</taxon>
        <taxon>Moraxellales</taxon>
        <taxon>Moraxellaceae</taxon>
        <taxon>Moraxella</taxon>
    </lineage>
</organism>
<dbReference type="CDD" id="cd02440">
    <property type="entry name" value="AdoMet_MTases"/>
    <property type="match status" value="1"/>
</dbReference>
<keyword evidence="2 4" id="KW-0808">Transferase</keyword>
<feature type="domain" description="Methyltransferase small" evidence="5">
    <location>
        <begin position="215"/>
        <end position="323"/>
    </location>
</feature>
<comment type="similarity">
    <text evidence="4">Belongs to the protein N5-glutamine methyltransferase family. PrmB subfamily.</text>
</comment>
<evidence type="ECO:0000256" key="1">
    <source>
        <dbReference type="ARBA" id="ARBA00022603"/>
    </source>
</evidence>
<dbReference type="EC" id="2.1.1.298" evidence="4"/>
<comment type="function">
    <text evidence="4">Methylates ribosomal protein uL3 on a specific glutamine residue.</text>
</comment>
<dbReference type="EMBL" id="AOMT01000005">
    <property type="protein sequence ID" value="KDN25772.1"/>
    <property type="molecule type" value="Genomic_DNA"/>
</dbReference>
<dbReference type="InterPro" id="IPR029063">
    <property type="entry name" value="SAM-dependent_MTases_sf"/>
</dbReference>
<sequence>MHQTFLKSVLKSAIFLYNDDFIYQENTMSGTHQFSDEFAGDFDQDFDQGLEHEFQDEDLTEGKMSQAQLDELYAELDEAGRNLRTIRDFIRFCVSKLRAYDVVVAQGTTDEFAEAAAIVLHTLSLDWSADPEILDCRLTDSEKQAVLELLSARITQRKPLSYLINLAYFCNLPFYVDERVLIPRSPIAELINQRFYPYFDVDDANKADYYNHGLQELQLTPPERILDLCTGSGCIAIALAVAFPDANVDGADIDKDALEVAWTNVEHHELSHQVNLVESDLFAKIPAENQYELIVTNPPYVDAAVMAELPPEFLHEPEHALAAGQDGLDLVHQILYHAPDYLTKDGLLVCEVGDSEWALRQSYPEIQFDWLTFQKGGSGIFAITCEELLEYRDEFKRQVDRVKGV</sequence>
<proteinExistence type="inferred from homology"/>
<dbReference type="AlphaFoldDB" id="A0A066UIU3"/>
<dbReference type="Pfam" id="PF05175">
    <property type="entry name" value="MTS"/>
    <property type="match status" value="1"/>
</dbReference>
<accession>A0A066UIU3</accession>
<comment type="caution">
    <text evidence="6">The sequence shown here is derived from an EMBL/GenBank/DDBJ whole genome shotgun (WGS) entry which is preliminary data.</text>
</comment>
<keyword evidence="3 4" id="KW-0949">S-adenosyl-L-methionine</keyword>
<protein>
    <recommendedName>
        <fullName evidence="4">Ribosomal protein uL3 glutamine methyltransferase</fullName>
        <shortName evidence="4">uL3 MTase</shortName>
        <ecNumber evidence="4">2.1.1.298</ecNumber>
    </recommendedName>
    <alternativeName>
        <fullName evidence="4">N5-glutamine methyltransferase PrmB</fullName>
    </alternativeName>
</protein>
<keyword evidence="7" id="KW-1185">Reference proteome</keyword>
<dbReference type="InterPro" id="IPR017127">
    <property type="entry name" value="Ribosome_uL3_MTase"/>
</dbReference>
<dbReference type="eggNOG" id="COG2890">
    <property type="taxonomic scope" value="Bacteria"/>
</dbReference>
<dbReference type="PROSITE" id="PS00092">
    <property type="entry name" value="N6_MTASE"/>
    <property type="match status" value="1"/>
</dbReference>
<dbReference type="SUPFAM" id="SSF53335">
    <property type="entry name" value="S-adenosyl-L-methionine-dependent methyltransferases"/>
    <property type="match status" value="1"/>
</dbReference>
<dbReference type="GO" id="GO:0036009">
    <property type="term" value="F:protein-glutamine N-methyltransferase activity"/>
    <property type="evidence" value="ECO:0007669"/>
    <property type="project" value="UniProtKB-UniRule"/>
</dbReference>
<evidence type="ECO:0000256" key="2">
    <source>
        <dbReference type="ARBA" id="ARBA00022679"/>
    </source>
</evidence>
<dbReference type="HAMAP" id="MF_02125">
    <property type="entry name" value="L3_methyltr_PrmB"/>
    <property type="match status" value="1"/>
</dbReference>
<dbReference type="NCBIfam" id="TIGR03533">
    <property type="entry name" value="L3_gln_methyl"/>
    <property type="match status" value="1"/>
</dbReference>
<comment type="catalytic activity">
    <reaction evidence="4">
        <text>L-glutaminyl-[ribosomal protein uL3] + S-adenosyl-L-methionine = N(5)-methyl-L-glutaminyl-[ribosomal protein uL3] + S-adenosyl-L-homocysteine + H(+)</text>
        <dbReference type="Rhea" id="RHEA:45020"/>
        <dbReference type="Rhea" id="RHEA-COMP:11063"/>
        <dbReference type="Rhea" id="RHEA-COMP:11064"/>
        <dbReference type="ChEBI" id="CHEBI:15378"/>
        <dbReference type="ChEBI" id="CHEBI:30011"/>
        <dbReference type="ChEBI" id="CHEBI:57856"/>
        <dbReference type="ChEBI" id="CHEBI:59789"/>
        <dbReference type="ChEBI" id="CHEBI:61891"/>
        <dbReference type="EC" id="2.1.1.298"/>
    </reaction>
</comment>
<dbReference type="InterPro" id="IPR002052">
    <property type="entry name" value="DNA_methylase_N6_adenine_CS"/>
</dbReference>
<dbReference type="PANTHER" id="PTHR47806:SF1">
    <property type="entry name" value="RIBOSOMAL PROTEIN UL3 GLUTAMINE METHYLTRANSFERASE"/>
    <property type="match status" value="1"/>
</dbReference>
<evidence type="ECO:0000259" key="5">
    <source>
        <dbReference type="Pfam" id="PF05175"/>
    </source>
</evidence>
<gene>
    <name evidence="4" type="primary">prmB</name>
    <name evidence="6" type="ORF">MBO_01210</name>
</gene>
<dbReference type="GO" id="GO:0005829">
    <property type="term" value="C:cytosol"/>
    <property type="evidence" value="ECO:0007669"/>
    <property type="project" value="TreeGrafter"/>
</dbReference>
<dbReference type="NCBIfam" id="TIGR00536">
    <property type="entry name" value="hemK_fam"/>
    <property type="match status" value="1"/>
</dbReference>
<dbReference type="InterPro" id="IPR007848">
    <property type="entry name" value="Small_mtfrase_dom"/>
</dbReference>
<evidence type="ECO:0000256" key="3">
    <source>
        <dbReference type="ARBA" id="ARBA00022691"/>
    </source>
</evidence>
<dbReference type="InterPro" id="IPR004556">
    <property type="entry name" value="HemK-like"/>
</dbReference>
<evidence type="ECO:0000313" key="6">
    <source>
        <dbReference type="EMBL" id="KDN25772.1"/>
    </source>
</evidence>
<reference evidence="6 7" key="1">
    <citation type="journal article" date="2014" name="Genome Announc.">
        <title>Draft Genome Sequence of Moraxella bovoculi Strain 237T (ATCC BAA-1259T) Isolated from a Calf with Infectious Bovine Keratoconjunctivitis.</title>
        <authorList>
            <person name="Calcutt M.J."/>
            <person name="Foecking M.F."/>
            <person name="Martin N.T."/>
            <person name="Mhlanga-Mutangadura T."/>
            <person name="Reilly T.J."/>
        </authorList>
    </citation>
    <scope>NUCLEOTIDE SEQUENCE [LARGE SCALE GENOMIC DNA]</scope>
    <source>
        <strain evidence="6 7">237</strain>
    </source>
</reference>
<name>A0A066UIU3_9GAMM</name>
<dbReference type="Gene3D" id="3.40.50.150">
    <property type="entry name" value="Vaccinia Virus protein VP39"/>
    <property type="match status" value="1"/>
</dbReference>
<evidence type="ECO:0000256" key="4">
    <source>
        <dbReference type="HAMAP-Rule" id="MF_02125"/>
    </source>
</evidence>
<dbReference type="Proteomes" id="UP000035860">
    <property type="component" value="Unassembled WGS sequence"/>
</dbReference>
<keyword evidence="1 4" id="KW-0489">Methyltransferase</keyword>
<dbReference type="GO" id="GO:0032259">
    <property type="term" value="P:methylation"/>
    <property type="evidence" value="ECO:0007669"/>
    <property type="project" value="UniProtKB-KW"/>
</dbReference>
<evidence type="ECO:0000313" key="7">
    <source>
        <dbReference type="Proteomes" id="UP000035860"/>
    </source>
</evidence>
<dbReference type="PANTHER" id="PTHR47806">
    <property type="entry name" value="50S RIBOSOMAL PROTEIN L3 GLUTAMINE METHYLTRANSFERASE"/>
    <property type="match status" value="1"/>
</dbReference>